<protein>
    <recommendedName>
        <fullName evidence="5">Lysozyme inhibitor LprI N-terminal domain-containing protein</fullName>
    </recommendedName>
</protein>
<name>A0A432WR34_9GAMM</name>
<keyword evidence="4" id="KW-1185">Reference proteome</keyword>
<evidence type="ECO:0000256" key="2">
    <source>
        <dbReference type="SAM" id="SignalP"/>
    </source>
</evidence>
<evidence type="ECO:0000313" key="3">
    <source>
        <dbReference type="EMBL" id="RUO36243.1"/>
    </source>
</evidence>
<organism evidence="3 4">
    <name type="scientific">Aliidiomarina sanyensis</name>
    <dbReference type="NCBI Taxonomy" id="1249555"/>
    <lineage>
        <taxon>Bacteria</taxon>
        <taxon>Pseudomonadati</taxon>
        <taxon>Pseudomonadota</taxon>
        <taxon>Gammaproteobacteria</taxon>
        <taxon>Alteromonadales</taxon>
        <taxon>Idiomarinaceae</taxon>
        <taxon>Aliidiomarina</taxon>
    </lineage>
</organism>
<feature type="signal peptide" evidence="2">
    <location>
        <begin position="1"/>
        <end position="26"/>
    </location>
</feature>
<comment type="caution">
    <text evidence="3">The sequence shown here is derived from an EMBL/GenBank/DDBJ whole genome shotgun (WGS) entry which is preliminary data.</text>
</comment>
<evidence type="ECO:0008006" key="5">
    <source>
        <dbReference type="Google" id="ProtNLM"/>
    </source>
</evidence>
<dbReference type="RefSeq" id="WP_126775554.1">
    <property type="nucleotide sequence ID" value="NZ_PIPM01000001.1"/>
</dbReference>
<keyword evidence="1" id="KW-0175">Coiled coil</keyword>
<dbReference type="Proteomes" id="UP000288405">
    <property type="component" value="Unassembled WGS sequence"/>
</dbReference>
<evidence type="ECO:0000256" key="1">
    <source>
        <dbReference type="SAM" id="Coils"/>
    </source>
</evidence>
<dbReference type="EMBL" id="PIPM01000001">
    <property type="protein sequence ID" value="RUO36243.1"/>
    <property type="molecule type" value="Genomic_DNA"/>
</dbReference>
<feature type="coiled-coil region" evidence="1">
    <location>
        <begin position="114"/>
        <end position="141"/>
    </location>
</feature>
<sequence length="192" mass="22482">MKILKSKLILTTSVLLCVMWSSNVSANSESEQRQMIRACLDALENLDGVNFQTERQGLELHRKAADQEIKHQNLRSVQNNLRIMEQNARQCNAYMDPVGCNNRLQQLRSYASYVQNREAQFNREVRELRQLLRQVQELEARQEPAHDRMDRTCGPAEAASLPIHLWRQEVPRYHLRTTAARDYASRMQNRAY</sequence>
<evidence type="ECO:0000313" key="4">
    <source>
        <dbReference type="Proteomes" id="UP000288405"/>
    </source>
</evidence>
<reference evidence="3 4" key="1">
    <citation type="journal article" date="2011" name="Front. Microbiol.">
        <title>Genomic signatures of strain selection and enhancement in Bacillus atrophaeus var. globigii, a historical biowarfare simulant.</title>
        <authorList>
            <person name="Gibbons H.S."/>
            <person name="Broomall S.M."/>
            <person name="McNew L.A."/>
            <person name="Daligault H."/>
            <person name="Chapman C."/>
            <person name="Bruce D."/>
            <person name="Karavis M."/>
            <person name="Krepps M."/>
            <person name="McGregor P.A."/>
            <person name="Hong C."/>
            <person name="Park K.H."/>
            <person name="Akmal A."/>
            <person name="Feldman A."/>
            <person name="Lin J.S."/>
            <person name="Chang W.E."/>
            <person name="Higgs B.W."/>
            <person name="Demirev P."/>
            <person name="Lindquist J."/>
            <person name="Liem A."/>
            <person name="Fochler E."/>
            <person name="Read T.D."/>
            <person name="Tapia R."/>
            <person name="Johnson S."/>
            <person name="Bishop-Lilly K.A."/>
            <person name="Detter C."/>
            <person name="Han C."/>
            <person name="Sozhamannan S."/>
            <person name="Rosenzweig C.N."/>
            <person name="Skowronski E.W."/>
        </authorList>
    </citation>
    <scope>NUCLEOTIDE SEQUENCE [LARGE SCALE GENOMIC DNA]</scope>
    <source>
        <strain evidence="3 4">GYP-17</strain>
    </source>
</reference>
<feature type="chain" id="PRO_5019425346" description="Lysozyme inhibitor LprI N-terminal domain-containing protein" evidence="2">
    <location>
        <begin position="27"/>
        <end position="192"/>
    </location>
</feature>
<gene>
    <name evidence="3" type="ORF">CWE11_00005</name>
</gene>
<proteinExistence type="predicted"/>
<keyword evidence="2" id="KW-0732">Signal</keyword>
<dbReference type="AlphaFoldDB" id="A0A432WR34"/>
<accession>A0A432WR34</accession>